<gene>
    <name evidence="2" type="ORF">BN1356_00440</name>
</gene>
<name>A0A0E4H3H3_9STRE</name>
<dbReference type="EMBL" id="CTEN01000001">
    <property type="protein sequence ID" value="CQR24075.1"/>
    <property type="molecule type" value="Genomic_DNA"/>
</dbReference>
<keyword evidence="3" id="KW-1185">Reference proteome</keyword>
<sequence length="151" mass="17598">MYKMMLQAELIDLNYHASNHSDLFQIIGKNLLEKDYVRENYLSALLDRESHFPTGLKTKFLNIALPHTDPEVIKKPFIYIVRIDNPITMLQMGDNSEMLCQNFLFLGIKDPKAQVGLLARLMELFSQETFVNQFAQTENETDMFHLLDQNL</sequence>
<evidence type="ECO:0000259" key="1">
    <source>
        <dbReference type="PROSITE" id="PS51094"/>
    </source>
</evidence>
<dbReference type="SUPFAM" id="SSF55804">
    <property type="entry name" value="Phoshotransferase/anion transport protein"/>
    <property type="match status" value="1"/>
</dbReference>
<dbReference type="AlphaFoldDB" id="A0A0E4H3H3"/>
<dbReference type="CDD" id="cd00211">
    <property type="entry name" value="PTS_IIA_fru"/>
    <property type="match status" value="1"/>
</dbReference>
<evidence type="ECO:0000313" key="2">
    <source>
        <dbReference type="EMBL" id="CQR24075.1"/>
    </source>
</evidence>
<dbReference type="STRING" id="1608583.BN1356_00440"/>
<protein>
    <submittedName>
        <fullName evidence="2">PTS system galactitol-specific transporter subunit IIA</fullName>
    </submittedName>
</protein>
<dbReference type="InterPro" id="IPR016152">
    <property type="entry name" value="PTrfase/Anion_transptr"/>
</dbReference>
<organism evidence="2 3">
    <name type="scientific">Streptococcus varani</name>
    <dbReference type="NCBI Taxonomy" id="1608583"/>
    <lineage>
        <taxon>Bacteria</taxon>
        <taxon>Bacillati</taxon>
        <taxon>Bacillota</taxon>
        <taxon>Bacilli</taxon>
        <taxon>Lactobacillales</taxon>
        <taxon>Streptococcaceae</taxon>
        <taxon>Streptococcus</taxon>
    </lineage>
</organism>
<feature type="domain" description="PTS EIIA type-2" evidence="1">
    <location>
        <begin position="4"/>
        <end position="150"/>
    </location>
</feature>
<dbReference type="Proteomes" id="UP000198604">
    <property type="component" value="Unassembled WGS sequence"/>
</dbReference>
<proteinExistence type="predicted"/>
<dbReference type="PANTHER" id="PTHR47738:SF3">
    <property type="entry name" value="PHOSPHOTRANSFERASE SYSTEM MANNITOL_FRUCTOSE-SPECIFIC IIA DOMAIN CONTAINING PROTEIN"/>
    <property type="match status" value="1"/>
</dbReference>
<dbReference type="OrthoDB" id="370976at2"/>
<dbReference type="InterPro" id="IPR002178">
    <property type="entry name" value="PTS_EIIA_type-2_dom"/>
</dbReference>
<reference evidence="3" key="1">
    <citation type="submission" date="2015-03" db="EMBL/GenBank/DDBJ databases">
        <authorList>
            <person name="Urmite Genomes"/>
        </authorList>
    </citation>
    <scope>NUCLEOTIDE SEQUENCE [LARGE SCALE GENOMIC DNA]</scope>
    <source>
        <strain evidence="3">FF10</strain>
    </source>
</reference>
<dbReference type="PANTHER" id="PTHR47738">
    <property type="entry name" value="PTS SYSTEM FRUCTOSE-LIKE EIIA COMPONENT-RELATED"/>
    <property type="match status" value="1"/>
</dbReference>
<accession>A0A0E4H3H3</accession>
<dbReference type="Pfam" id="PF00359">
    <property type="entry name" value="PTS_EIIA_2"/>
    <property type="match status" value="1"/>
</dbReference>
<dbReference type="Gene3D" id="3.40.930.10">
    <property type="entry name" value="Mannitol-specific EII, Chain A"/>
    <property type="match status" value="1"/>
</dbReference>
<dbReference type="InterPro" id="IPR051541">
    <property type="entry name" value="PTS_SugarTrans_NitroReg"/>
</dbReference>
<dbReference type="RefSeq" id="WP_093649784.1">
    <property type="nucleotide sequence ID" value="NZ_CTEN01000001.1"/>
</dbReference>
<evidence type="ECO:0000313" key="3">
    <source>
        <dbReference type="Proteomes" id="UP000198604"/>
    </source>
</evidence>
<dbReference type="PROSITE" id="PS51094">
    <property type="entry name" value="PTS_EIIA_TYPE_2"/>
    <property type="match status" value="1"/>
</dbReference>